<dbReference type="EMBL" id="JACEZS010000008">
    <property type="protein sequence ID" value="MBA5605854.1"/>
    <property type="molecule type" value="Genomic_DNA"/>
</dbReference>
<gene>
    <name evidence="1" type="ORF">H3H36_10830</name>
</gene>
<dbReference type="RefSeq" id="WP_182217261.1">
    <property type="nucleotide sequence ID" value="NZ_JACEZS010000008.1"/>
</dbReference>
<evidence type="ECO:0008006" key="3">
    <source>
        <dbReference type="Google" id="ProtNLM"/>
    </source>
</evidence>
<organism evidence="1 2">
    <name type="scientific">Rugamonas fusca</name>
    <dbReference type="NCBI Taxonomy" id="2758568"/>
    <lineage>
        <taxon>Bacteria</taxon>
        <taxon>Pseudomonadati</taxon>
        <taxon>Pseudomonadota</taxon>
        <taxon>Betaproteobacteria</taxon>
        <taxon>Burkholderiales</taxon>
        <taxon>Oxalobacteraceae</taxon>
        <taxon>Telluria group</taxon>
        <taxon>Rugamonas</taxon>
    </lineage>
</organism>
<dbReference type="Proteomes" id="UP000566711">
    <property type="component" value="Unassembled WGS sequence"/>
</dbReference>
<accession>A0A7W2I6X2</accession>
<sequence length="143" mass="16154">MMQTDFSHLPMSAQKLIAVIGLPATLRLVDACGGNSVNLYHSERSLERMAEVVGRAAAEKLLKFYGNAPFTVPLCHSALRHVRNREVLAEFDKLTMQEGMSARMAVAQITRRFTPYIHERTIWRILKTTGEVKQADPRQMSLI</sequence>
<evidence type="ECO:0000313" key="2">
    <source>
        <dbReference type="Proteomes" id="UP000566711"/>
    </source>
</evidence>
<name>A0A7W2I6X2_9BURK</name>
<proteinExistence type="predicted"/>
<evidence type="ECO:0000313" key="1">
    <source>
        <dbReference type="EMBL" id="MBA5605854.1"/>
    </source>
</evidence>
<protein>
    <recommendedName>
        <fullName evidence="3">Mor transcription activator family protein</fullName>
    </recommendedName>
</protein>
<dbReference type="SUPFAM" id="SSF46689">
    <property type="entry name" value="Homeodomain-like"/>
    <property type="match status" value="1"/>
</dbReference>
<keyword evidence="2" id="KW-1185">Reference proteome</keyword>
<comment type="caution">
    <text evidence="1">The sequence shown here is derived from an EMBL/GenBank/DDBJ whole genome shotgun (WGS) entry which is preliminary data.</text>
</comment>
<dbReference type="InterPro" id="IPR009057">
    <property type="entry name" value="Homeodomain-like_sf"/>
</dbReference>
<reference evidence="1 2" key="1">
    <citation type="submission" date="2020-07" db="EMBL/GenBank/DDBJ databases">
        <title>Novel species isolated from subtropical streams in China.</title>
        <authorList>
            <person name="Lu H."/>
        </authorList>
    </citation>
    <scope>NUCLEOTIDE SEQUENCE [LARGE SCALE GENOMIC DNA]</scope>
    <source>
        <strain evidence="1 2">FT3S</strain>
    </source>
</reference>
<dbReference type="AlphaFoldDB" id="A0A7W2I6X2"/>